<proteinExistence type="predicted"/>
<dbReference type="InterPro" id="IPR030985">
    <property type="entry name" value="PpiC-rel_mature"/>
</dbReference>
<keyword evidence="2" id="KW-1185">Reference proteome</keyword>
<evidence type="ECO:0000313" key="1">
    <source>
        <dbReference type="EMBL" id="RVX46779.1"/>
    </source>
</evidence>
<comment type="caution">
    <text evidence="1">The sequence shown here is derived from an EMBL/GenBank/DDBJ whole genome shotgun (WGS) entry which is preliminary data.</text>
</comment>
<dbReference type="RefSeq" id="WP_164904115.1">
    <property type="nucleotide sequence ID" value="NZ_SAUN01000001.1"/>
</dbReference>
<sequence length="326" mass="35492">MSDFGAVLESAVELLRGLPRRRAHVDAARRTAAEWTAENPGTDAQLVVDLRPGTPVVDYDLLLAHPDGGTVALTAPADEGVPWLIEHSTHWAAGQLVSVDQVHLSVAQALTMLRSLSRTTMSPHDEIVEQCLLLNEVMADDEPLAVEDLQAAADEFRRGRGLHDRAATVAWLEQVGMSLPQFEEYVGGIARRRRFRRRKEAELAPACLATRRAEFARVRALWVTGPAPLAAAAPADLIASLTAAAGEVQAIVGDRWEYELPEPLRGAEPGSVVGPVRHEKGFLTGSVIERRPAEDDPATLAAAGQAAFNAWLAERRERASIEWHWS</sequence>
<dbReference type="EMBL" id="SAUN01000001">
    <property type="protein sequence ID" value="RVX46779.1"/>
    <property type="molecule type" value="Genomic_DNA"/>
</dbReference>
<dbReference type="NCBIfam" id="TIGR04500">
    <property type="entry name" value="PpiC_rel_mature"/>
    <property type="match status" value="1"/>
</dbReference>
<organism evidence="1 2">
    <name type="scientific">Nonomuraea polychroma</name>
    <dbReference type="NCBI Taxonomy" id="46176"/>
    <lineage>
        <taxon>Bacteria</taxon>
        <taxon>Bacillati</taxon>
        <taxon>Actinomycetota</taxon>
        <taxon>Actinomycetes</taxon>
        <taxon>Streptosporangiales</taxon>
        <taxon>Streptosporangiaceae</taxon>
        <taxon>Nonomuraea</taxon>
    </lineage>
</organism>
<accession>A0A438MMA8</accession>
<evidence type="ECO:0000313" key="2">
    <source>
        <dbReference type="Proteomes" id="UP000284824"/>
    </source>
</evidence>
<protein>
    <submittedName>
        <fullName evidence="1">Putative peptide maturation system protein</fullName>
    </submittedName>
</protein>
<dbReference type="Proteomes" id="UP000284824">
    <property type="component" value="Unassembled WGS sequence"/>
</dbReference>
<dbReference type="AlphaFoldDB" id="A0A438MMA8"/>
<gene>
    <name evidence="1" type="ORF">EDD27_9682</name>
</gene>
<reference evidence="1 2" key="1">
    <citation type="submission" date="2019-01" db="EMBL/GenBank/DDBJ databases">
        <title>Sequencing the genomes of 1000 actinobacteria strains.</title>
        <authorList>
            <person name="Klenk H.-P."/>
        </authorList>
    </citation>
    <scope>NUCLEOTIDE SEQUENCE [LARGE SCALE GENOMIC DNA]</scope>
    <source>
        <strain evidence="1 2">DSM 43925</strain>
    </source>
</reference>
<name>A0A438MMA8_9ACTN</name>